<organism evidence="2 3">
    <name type="scientific">Coprinellus micaceus</name>
    <name type="common">Glistening ink-cap mushroom</name>
    <name type="synonym">Coprinus micaceus</name>
    <dbReference type="NCBI Taxonomy" id="71717"/>
    <lineage>
        <taxon>Eukaryota</taxon>
        <taxon>Fungi</taxon>
        <taxon>Dikarya</taxon>
        <taxon>Basidiomycota</taxon>
        <taxon>Agaricomycotina</taxon>
        <taxon>Agaricomycetes</taxon>
        <taxon>Agaricomycetidae</taxon>
        <taxon>Agaricales</taxon>
        <taxon>Agaricineae</taxon>
        <taxon>Psathyrellaceae</taxon>
        <taxon>Coprinellus</taxon>
    </lineage>
</organism>
<feature type="compositionally biased region" description="Low complexity" evidence="1">
    <location>
        <begin position="247"/>
        <end position="270"/>
    </location>
</feature>
<dbReference type="STRING" id="71717.A0A4Y7TJ74"/>
<reference evidence="2 3" key="1">
    <citation type="journal article" date="2019" name="Nat. Ecol. Evol.">
        <title>Megaphylogeny resolves global patterns of mushroom evolution.</title>
        <authorList>
            <person name="Varga T."/>
            <person name="Krizsan K."/>
            <person name="Foldi C."/>
            <person name="Dima B."/>
            <person name="Sanchez-Garcia M."/>
            <person name="Sanchez-Ramirez S."/>
            <person name="Szollosi G.J."/>
            <person name="Szarkandi J.G."/>
            <person name="Papp V."/>
            <person name="Albert L."/>
            <person name="Andreopoulos W."/>
            <person name="Angelini C."/>
            <person name="Antonin V."/>
            <person name="Barry K.W."/>
            <person name="Bougher N.L."/>
            <person name="Buchanan P."/>
            <person name="Buyck B."/>
            <person name="Bense V."/>
            <person name="Catcheside P."/>
            <person name="Chovatia M."/>
            <person name="Cooper J."/>
            <person name="Damon W."/>
            <person name="Desjardin D."/>
            <person name="Finy P."/>
            <person name="Geml J."/>
            <person name="Haridas S."/>
            <person name="Hughes K."/>
            <person name="Justo A."/>
            <person name="Karasinski D."/>
            <person name="Kautmanova I."/>
            <person name="Kiss B."/>
            <person name="Kocsube S."/>
            <person name="Kotiranta H."/>
            <person name="LaButti K.M."/>
            <person name="Lechner B.E."/>
            <person name="Liimatainen K."/>
            <person name="Lipzen A."/>
            <person name="Lukacs Z."/>
            <person name="Mihaltcheva S."/>
            <person name="Morgado L.N."/>
            <person name="Niskanen T."/>
            <person name="Noordeloos M.E."/>
            <person name="Ohm R.A."/>
            <person name="Ortiz-Santana B."/>
            <person name="Ovrebo C."/>
            <person name="Racz N."/>
            <person name="Riley R."/>
            <person name="Savchenko A."/>
            <person name="Shiryaev A."/>
            <person name="Soop K."/>
            <person name="Spirin V."/>
            <person name="Szebenyi C."/>
            <person name="Tomsovsky M."/>
            <person name="Tulloss R.E."/>
            <person name="Uehling J."/>
            <person name="Grigoriev I.V."/>
            <person name="Vagvolgyi C."/>
            <person name="Papp T."/>
            <person name="Martin F.M."/>
            <person name="Miettinen O."/>
            <person name="Hibbett D.S."/>
            <person name="Nagy L.G."/>
        </authorList>
    </citation>
    <scope>NUCLEOTIDE SEQUENCE [LARGE SCALE GENOMIC DNA]</scope>
    <source>
        <strain evidence="2 3">FP101781</strain>
    </source>
</reference>
<feature type="region of interest" description="Disordered" evidence="1">
    <location>
        <begin position="237"/>
        <end position="270"/>
    </location>
</feature>
<evidence type="ECO:0000256" key="1">
    <source>
        <dbReference type="SAM" id="MobiDB-lite"/>
    </source>
</evidence>
<dbReference type="AlphaFoldDB" id="A0A4Y7TJ74"/>
<comment type="caution">
    <text evidence="2">The sequence shown here is derived from an EMBL/GenBank/DDBJ whole genome shotgun (WGS) entry which is preliminary data.</text>
</comment>
<sequence length="270" mass="29878">MAARISITTSAELQAKAAATLSQYLTEELRCPHAYIGGFAWSLLGSERPTEINILIELENLDLPQLREALESRDGHFASAGIKLYFVEDPVEGLRGEELVRASRDNVVIETLKAGTLGLPVVAEPIYVVEHFSGVSLPILSPPVLLLTKMKRWYTTHDSTRPKTVSKNKSDKEDLDFVLFWLSANDMKIEFDLYRGKTKSDLLKLVKAYRDKSCDNMALMEALQEVLHEEDWAAIQVTPEASTSSGAELPSESTSESAPSAVEPALLLEE</sequence>
<protein>
    <submittedName>
        <fullName evidence="2">Uncharacterized protein</fullName>
    </submittedName>
</protein>
<dbReference type="OrthoDB" id="10066232at2759"/>
<gene>
    <name evidence="2" type="ORF">FA13DRAFT_1772739</name>
</gene>
<dbReference type="Proteomes" id="UP000298030">
    <property type="component" value="Unassembled WGS sequence"/>
</dbReference>
<accession>A0A4Y7TJ74</accession>
<proteinExistence type="predicted"/>
<dbReference type="EMBL" id="QPFP01000010">
    <property type="protein sequence ID" value="TEB34233.1"/>
    <property type="molecule type" value="Genomic_DNA"/>
</dbReference>
<name>A0A4Y7TJ74_COPMI</name>
<evidence type="ECO:0000313" key="3">
    <source>
        <dbReference type="Proteomes" id="UP000298030"/>
    </source>
</evidence>
<evidence type="ECO:0000313" key="2">
    <source>
        <dbReference type="EMBL" id="TEB34233.1"/>
    </source>
</evidence>
<keyword evidence="3" id="KW-1185">Reference proteome</keyword>